<dbReference type="AlphaFoldDB" id="A0A1L5PM28"/>
<dbReference type="GO" id="GO:0003677">
    <property type="term" value="F:DNA binding"/>
    <property type="evidence" value="ECO:0007669"/>
    <property type="project" value="InterPro"/>
</dbReference>
<dbReference type="EMBL" id="CP018743">
    <property type="protein sequence ID" value="APO81203.1"/>
    <property type="molecule type" value="Genomic_DNA"/>
</dbReference>
<protein>
    <recommendedName>
        <fullName evidence="5">Transposase</fullName>
    </recommendedName>
</protein>
<dbReference type="Pfam" id="PF01527">
    <property type="entry name" value="HTH_Tnp_1"/>
    <property type="match status" value="1"/>
</dbReference>
<dbReference type="GO" id="GO:0004803">
    <property type="term" value="F:transposase activity"/>
    <property type="evidence" value="ECO:0007669"/>
    <property type="project" value="InterPro"/>
</dbReference>
<dbReference type="InterPro" id="IPR002514">
    <property type="entry name" value="Transposase_8"/>
</dbReference>
<accession>A0A1L5PM28</accession>
<dbReference type="InterPro" id="IPR009057">
    <property type="entry name" value="Homeodomain-like_sf"/>
</dbReference>
<name>A0A1L5PM28_PSEPU</name>
<evidence type="ECO:0008006" key="5">
    <source>
        <dbReference type="Google" id="ProtNLM"/>
    </source>
</evidence>
<gene>
    <name evidence="2" type="ORF">BL240_01490</name>
    <name evidence="3" type="ORF">BL240_06930</name>
</gene>
<evidence type="ECO:0000313" key="2">
    <source>
        <dbReference type="EMBL" id="APO80235.1"/>
    </source>
</evidence>
<evidence type="ECO:0000313" key="4">
    <source>
        <dbReference type="Proteomes" id="UP000185146"/>
    </source>
</evidence>
<evidence type="ECO:0000313" key="3">
    <source>
        <dbReference type="EMBL" id="APO81203.1"/>
    </source>
</evidence>
<dbReference type="Proteomes" id="UP000185146">
    <property type="component" value="Chromosome"/>
</dbReference>
<dbReference type="Gene3D" id="1.10.10.60">
    <property type="entry name" value="Homeodomain-like"/>
    <property type="match status" value="1"/>
</dbReference>
<dbReference type="GO" id="GO:0006313">
    <property type="term" value="P:DNA transposition"/>
    <property type="evidence" value="ECO:0007669"/>
    <property type="project" value="InterPro"/>
</dbReference>
<dbReference type="RefSeq" id="WP_075043813.1">
    <property type="nucleotide sequence ID" value="NZ_CP018743.1"/>
</dbReference>
<sequence>MILDTFIGRYDGAQLEAKSVRKSYSREYKVQAAEMVLDGGQSVPEVCAALGLGPTALRRWVDQVREERAGKVPAGAKAITPEQQRIEELEALVRQKDRDIEILKKASALLLRDSKDRSR</sequence>
<dbReference type="EMBL" id="CP018743">
    <property type="protein sequence ID" value="APO80235.1"/>
    <property type="molecule type" value="Genomic_DNA"/>
</dbReference>
<organism evidence="3 4">
    <name type="scientific">Pseudomonas putida</name>
    <name type="common">Arthrobacter siderocapsulatus</name>
    <dbReference type="NCBI Taxonomy" id="303"/>
    <lineage>
        <taxon>Bacteria</taxon>
        <taxon>Pseudomonadati</taxon>
        <taxon>Pseudomonadota</taxon>
        <taxon>Gammaproteobacteria</taxon>
        <taxon>Pseudomonadales</taxon>
        <taxon>Pseudomonadaceae</taxon>
        <taxon>Pseudomonas</taxon>
    </lineage>
</organism>
<evidence type="ECO:0000256" key="1">
    <source>
        <dbReference type="ARBA" id="ARBA00009964"/>
    </source>
</evidence>
<comment type="similarity">
    <text evidence="1">Belongs to the transposase 8 family.</text>
</comment>
<proteinExistence type="inferred from homology"/>
<dbReference type="SUPFAM" id="SSF46689">
    <property type="entry name" value="Homeodomain-like"/>
    <property type="match status" value="1"/>
</dbReference>
<reference evidence="3 4" key="1">
    <citation type="submission" date="2016-12" db="EMBL/GenBank/DDBJ databases">
        <title>Draft Genome Sequence of Mercury Resistant Pseudomonas DRA525.</title>
        <authorList>
            <person name="Drace K.M."/>
        </authorList>
    </citation>
    <scope>NUCLEOTIDE SEQUENCE [LARGE SCALE GENOMIC DNA]</scope>
    <source>
        <strain evidence="3 4">DRA525</strain>
    </source>
</reference>